<dbReference type="Gene3D" id="1.10.10.2840">
    <property type="entry name" value="PucR C-terminal helix-turn-helix domain"/>
    <property type="match status" value="1"/>
</dbReference>
<dbReference type="AlphaFoldDB" id="A0A1X9LMC4"/>
<dbReference type="InterPro" id="IPR051448">
    <property type="entry name" value="CdaR-like_regulators"/>
</dbReference>
<name>A0A1X9LMC4_9MICO</name>
<accession>A0A1X9LMC4</accession>
<proteinExistence type="inferred from homology"/>
<dbReference type="InterPro" id="IPR025736">
    <property type="entry name" value="PucR_C-HTH_dom"/>
</dbReference>
<evidence type="ECO:0000259" key="2">
    <source>
        <dbReference type="Pfam" id="PF13556"/>
    </source>
</evidence>
<dbReference type="STRING" id="1619308.B5808_14750"/>
<reference evidence="5 6" key="1">
    <citation type="submission" date="2017-04" db="EMBL/GenBank/DDBJ databases">
        <authorList>
            <person name="Afonso C.L."/>
            <person name="Miller P.J."/>
            <person name="Scott M.A."/>
            <person name="Spackman E."/>
            <person name="Goraichik I."/>
            <person name="Dimitrov K.M."/>
            <person name="Suarez D.L."/>
            <person name="Swayne D.E."/>
        </authorList>
    </citation>
    <scope>NUCLEOTIDE SEQUENCE [LARGE SCALE GENOMIC DNA]</scope>
    <source>
        <strain evidence="6">XA(T)</strain>
    </source>
</reference>
<dbReference type="EMBL" id="CP020715">
    <property type="protein sequence ID" value="ARJ06333.1"/>
    <property type="molecule type" value="Genomic_DNA"/>
</dbReference>
<dbReference type="InterPro" id="IPR025751">
    <property type="entry name" value="RsbRD_N_dom"/>
</dbReference>
<evidence type="ECO:0000259" key="4">
    <source>
        <dbReference type="Pfam" id="PF17853"/>
    </source>
</evidence>
<dbReference type="RefSeq" id="WP_085020471.1">
    <property type="nucleotide sequence ID" value="NZ_BMHD01000001.1"/>
</dbReference>
<dbReference type="Pfam" id="PF13556">
    <property type="entry name" value="HTH_30"/>
    <property type="match status" value="1"/>
</dbReference>
<feature type="domain" description="PucR C-terminal helix-turn-helix" evidence="2">
    <location>
        <begin position="330"/>
        <end position="387"/>
    </location>
</feature>
<feature type="domain" description="RsbT co-antagonist protein RsbRD N-terminal" evidence="3">
    <location>
        <begin position="15"/>
        <end position="148"/>
    </location>
</feature>
<dbReference type="PANTHER" id="PTHR33744:SF7">
    <property type="entry name" value="PUCR FAMILY TRANSCRIPTIONAL REGULATOR"/>
    <property type="match status" value="1"/>
</dbReference>
<feature type="domain" description="CdaR GGDEF-like" evidence="4">
    <location>
        <begin position="164"/>
        <end position="284"/>
    </location>
</feature>
<evidence type="ECO:0000313" key="5">
    <source>
        <dbReference type="EMBL" id="ARJ06333.1"/>
    </source>
</evidence>
<sequence length="394" mass="43051">MEPQSTRYEPSIDLLTARAVDLMWNTYEGYSDDVFDKRELIPSVAGNIDLGVRVLQRGTPPRPEELTSAQHLGGRRAGQGVPLESVIQAYRSTERTLLLDLFSGSQAWPVELTSHYADLVITTFDLLTEEMINSYRETASALEAAQRRVENELVLAIASGPAPSGSDLDHWAQVLGVEQSGPWIAFAIGSAGDADHTEVLRLRQRIAKALQGSVWQPLLFGDVGRSTLALARPRVAADEIRETLHQVLEDFGSTVEWAVGVGGVSPDLVGAHESCQEARDAVAVAMSGDRTSRVVPFDDVLVEVLLAREPKLAARLVESRLGALKGHPYLIDTLEALVACDHSQAAVAKALFVHPNTVTYRIRRIQQLTGFDPLVMSDFTQMALALLWLRSGRA</sequence>
<organism evidence="5 6">
    <name type="scientific">Cnuibacter physcomitrellae</name>
    <dbReference type="NCBI Taxonomy" id="1619308"/>
    <lineage>
        <taxon>Bacteria</taxon>
        <taxon>Bacillati</taxon>
        <taxon>Actinomycetota</taxon>
        <taxon>Actinomycetes</taxon>
        <taxon>Micrococcales</taxon>
        <taxon>Microbacteriaceae</taxon>
        <taxon>Cnuibacter</taxon>
    </lineage>
</organism>
<dbReference type="InterPro" id="IPR041522">
    <property type="entry name" value="CdaR_GGDEF"/>
</dbReference>
<dbReference type="Proteomes" id="UP000192775">
    <property type="component" value="Chromosome"/>
</dbReference>
<dbReference type="KEGG" id="cphy:B5808_14750"/>
<dbReference type="Pfam" id="PF14361">
    <property type="entry name" value="RsbRD_N"/>
    <property type="match status" value="1"/>
</dbReference>
<evidence type="ECO:0000313" key="6">
    <source>
        <dbReference type="Proteomes" id="UP000192775"/>
    </source>
</evidence>
<keyword evidence="6" id="KW-1185">Reference proteome</keyword>
<dbReference type="Pfam" id="PF17853">
    <property type="entry name" value="GGDEF_2"/>
    <property type="match status" value="1"/>
</dbReference>
<comment type="similarity">
    <text evidence="1">Belongs to the CdaR family.</text>
</comment>
<dbReference type="InterPro" id="IPR042070">
    <property type="entry name" value="PucR_C-HTH_sf"/>
</dbReference>
<dbReference type="PANTHER" id="PTHR33744">
    <property type="entry name" value="CARBOHYDRATE DIACID REGULATOR"/>
    <property type="match status" value="1"/>
</dbReference>
<gene>
    <name evidence="5" type="ORF">B5808_14750</name>
</gene>
<protein>
    <submittedName>
        <fullName evidence="5">Uncharacterized protein</fullName>
    </submittedName>
</protein>
<evidence type="ECO:0000256" key="1">
    <source>
        <dbReference type="ARBA" id="ARBA00006754"/>
    </source>
</evidence>
<evidence type="ECO:0000259" key="3">
    <source>
        <dbReference type="Pfam" id="PF14361"/>
    </source>
</evidence>